<name>A0A518GVB3_9BACT</name>
<proteinExistence type="predicted"/>
<protein>
    <submittedName>
        <fullName evidence="2">Uncharacterized protein</fullName>
    </submittedName>
</protein>
<evidence type="ECO:0000313" key="2">
    <source>
        <dbReference type="EMBL" id="QDV32514.1"/>
    </source>
</evidence>
<dbReference type="KEGG" id="tpla:ElP_03470"/>
<keyword evidence="1" id="KW-0812">Transmembrane</keyword>
<feature type="transmembrane region" description="Helical" evidence="1">
    <location>
        <begin position="12"/>
        <end position="30"/>
    </location>
</feature>
<keyword evidence="1" id="KW-1133">Transmembrane helix</keyword>
<gene>
    <name evidence="2" type="ORF">ElP_03470</name>
</gene>
<organism evidence="2 3">
    <name type="scientific">Tautonia plasticadhaerens</name>
    <dbReference type="NCBI Taxonomy" id="2527974"/>
    <lineage>
        <taxon>Bacteria</taxon>
        <taxon>Pseudomonadati</taxon>
        <taxon>Planctomycetota</taxon>
        <taxon>Planctomycetia</taxon>
        <taxon>Isosphaerales</taxon>
        <taxon>Isosphaeraceae</taxon>
        <taxon>Tautonia</taxon>
    </lineage>
</organism>
<accession>A0A518GVB3</accession>
<evidence type="ECO:0000256" key="1">
    <source>
        <dbReference type="SAM" id="Phobius"/>
    </source>
</evidence>
<dbReference type="AlphaFoldDB" id="A0A518GVB3"/>
<evidence type="ECO:0000313" key="3">
    <source>
        <dbReference type="Proteomes" id="UP000317835"/>
    </source>
</evidence>
<keyword evidence="3" id="KW-1185">Reference proteome</keyword>
<keyword evidence="1" id="KW-0472">Membrane</keyword>
<dbReference type="EMBL" id="CP036426">
    <property type="protein sequence ID" value="QDV32514.1"/>
    <property type="molecule type" value="Genomic_DNA"/>
</dbReference>
<dbReference type="Proteomes" id="UP000317835">
    <property type="component" value="Chromosome"/>
</dbReference>
<reference evidence="2 3" key="1">
    <citation type="submission" date="2019-02" db="EMBL/GenBank/DDBJ databases">
        <title>Deep-cultivation of Planctomycetes and their phenomic and genomic characterization uncovers novel biology.</title>
        <authorList>
            <person name="Wiegand S."/>
            <person name="Jogler M."/>
            <person name="Boedeker C."/>
            <person name="Pinto D."/>
            <person name="Vollmers J."/>
            <person name="Rivas-Marin E."/>
            <person name="Kohn T."/>
            <person name="Peeters S.H."/>
            <person name="Heuer A."/>
            <person name="Rast P."/>
            <person name="Oberbeckmann S."/>
            <person name="Bunk B."/>
            <person name="Jeske O."/>
            <person name="Meyerdierks A."/>
            <person name="Storesund J.E."/>
            <person name="Kallscheuer N."/>
            <person name="Luecker S."/>
            <person name="Lage O.M."/>
            <person name="Pohl T."/>
            <person name="Merkel B.J."/>
            <person name="Hornburger P."/>
            <person name="Mueller R.-W."/>
            <person name="Bruemmer F."/>
            <person name="Labrenz M."/>
            <person name="Spormann A.M."/>
            <person name="Op den Camp H."/>
            <person name="Overmann J."/>
            <person name="Amann R."/>
            <person name="Jetten M.S.M."/>
            <person name="Mascher T."/>
            <person name="Medema M.H."/>
            <person name="Devos D.P."/>
            <person name="Kaster A.-K."/>
            <person name="Ovreas L."/>
            <person name="Rohde M."/>
            <person name="Galperin M.Y."/>
            <person name="Jogler C."/>
        </authorList>
    </citation>
    <scope>NUCLEOTIDE SEQUENCE [LARGE SCALE GENOMIC DNA]</scope>
    <source>
        <strain evidence="2 3">ElP</strain>
    </source>
</reference>
<sequence length="54" mass="5885">MHILAYIDPISGTILLQLLIGGIIGGIAFFRNSARKLLGRVVGHRTSDQLPRQS</sequence>
<dbReference type="RefSeq" id="WP_197446641.1">
    <property type="nucleotide sequence ID" value="NZ_CP036426.1"/>
</dbReference>